<feature type="compositionally biased region" description="Acidic residues" evidence="4">
    <location>
        <begin position="224"/>
        <end position="234"/>
    </location>
</feature>
<feature type="region of interest" description="Disordered" evidence="4">
    <location>
        <begin position="288"/>
        <end position="316"/>
    </location>
</feature>
<keyword evidence="6" id="KW-1185">Reference proteome</keyword>
<dbReference type="GO" id="GO:0003677">
    <property type="term" value="F:DNA binding"/>
    <property type="evidence" value="ECO:0007669"/>
    <property type="project" value="InterPro"/>
</dbReference>
<keyword evidence="3" id="KW-0175">Coiled coil</keyword>
<feature type="compositionally biased region" description="Basic residues" evidence="4">
    <location>
        <begin position="48"/>
        <end position="58"/>
    </location>
</feature>
<dbReference type="GO" id="GO:0000390">
    <property type="term" value="P:spliceosomal complex disassembly"/>
    <property type="evidence" value="ECO:0007669"/>
    <property type="project" value="InterPro"/>
</dbReference>
<evidence type="ECO:0000256" key="2">
    <source>
        <dbReference type="ARBA" id="ARBA00023242"/>
    </source>
</evidence>
<dbReference type="PANTHER" id="PTHR12214:SF0">
    <property type="entry name" value="LD29489P"/>
    <property type="match status" value="1"/>
</dbReference>
<dbReference type="EMBL" id="WHVB01000012">
    <property type="protein sequence ID" value="KAF8478114.1"/>
    <property type="molecule type" value="Genomic_DNA"/>
</dbReference>
<sequence>MSDAPVIFKRSKIKANQRAREGQQPDVQDQQVQSTEDEPSPSAVASKIRNKAKQRVKQKASLSFGAEEEEGNEDVFKIKKSSLSQKLTLRQHPARPGTPPSNLDQASISPHTNSRPVYDEAYLNELKASTPSSRPRIPEGGTHDDGTPITSAMEDSAMESLDTIDTGVATIPSQSAVLAAKEKRERMRAAGPPSSHSDEYISLSLTTRNDEYQGPHPESRLMREDDDLGQGDDDFAEYTSAQTRIALGKKARKAETSKLREEMQSLIADAEEIDEETQEWERAQIKRSGLKPDEGTSIAATTPVYKPTPIPPLTDMPSLESSVTRLSQTMTSMAASHAQNTTSVSALSAEQIQLDKRETELREIVMRAEGKTSWFADFRDWLESVAMFLDEKFPRLEKLEDEHVSILKERRDMVQTRRRAEDEDDLSRFLGSRPTLPHTGLEELDEMGRIIPQFNAEATIGDRRTARAARRALRQRNGRQGEDEEGYSTDGTLPPSDATDYLAALQQLSCQRDEILSDVKANEFKDPRLGIGARFAAWRERFDDSYIGAWGGLALVGAWEFWTRLEMLGWNPLEDSKPLDSFRWYTNLYEYSRPTEPDDDKDVPELGPDGDLVSATITTVVLPRLTKLLEGGAFDPFSGKDIRRLVDLAEEVEISVEKGNHKFQMVLKTVLTIFQHAVNDIMSLQDPFLAQNNPPFHPEGIPARKRVLARQEKLMINIIRWRRYTKSPFGIDEVAKSLLVNCILPVARSGWEVGGEECMRRVSFF</sequence>
<evidence type="ECO:0000313" key="6">
    <source>
        <dbReference type="Proteomes" id="UP000759537"/>
    </source>
</evidence>
<comment type="subcellular location">
    <subcellularLocation>
        <location evidence="1">Nucleus</location>
    </subcellularLocation>
</comment>
<feature type="coiled-coil region" evidence="3">
    <location>
        <begin position="256"/>
        <end position="283"/>
    </location>
</feature>
<reference evidence="5" key="1">
    <citation type="submission" date="2019-10" db="EMBL/GenBank/DDBJ databases">
        <authorList>
            <consortium name="DOE Joint Genome Institute"/>
            <person name="Kuo A."/>
            <person name="Miyauchi S."/>
            <person name="Kiss E."/>
            <person name="Drula E."/>
            <person name="Kohler A."/>
            <person name="Sanchez-Garcia M."/>
            <person name="Andreopoulos B."/>
            <person name="Barry K.W."/>
            <person name="Bonito G."/>
            <person name="Buee M."/>
            <person name="Carver A."/>
            <person name="Chen C."/>
            <person name="Cichocki N."/>
            <person name="Clum A."/>
            <person name="Culley D."/>
            <person name="Crous P.W."/>
            <person name="Fauchery L."/>
            <person name="Girlanda M."/>
            <person name="Hayes R."/>
            <person name="Keri Z."/>
            <person name="LaButti K."/>
            <person name="Lipzen A."/>
            <person name="Lombard V."/>
            <person name="Magnuson J."/>
            <person name="Maillard F."/>
            <person name="Morin E."/>
            <person name="Murat C."/>
            <person name="Nolan M."/>
            <person name="Ohm R."/>
            <person name="Pangilinan J."/>
            <person name="Pereira M."/>
            <person name="Perotto S."/>
            <person name="Peter M."/>
            <person name="Riley R."/>
            <person name="Sitrit Y."/>
            <person name="Stielow B."/>
            <person name="Szollosi G."/>
            <person name="Zifcakova L."/>
            <person name="Stursova M."/>
            <person name="Spatafora J.W."/>
            <person name="Tedersoo L."/>
            <person name="Vaario L.-M."/>
            <person name="Yamada A."/>
            <person name="Yan M."/>
            <person name="Wang P."/>
            <person name="Xu J."/>
            <person name="Bruns T."/>
            <person name="Baldrian P."/>
            <person name="Vilgalys R."/>
            <person name="Henrissat B."/>
            <person name="Grigoriev I.V."/>
            <person name="Hibbett D."/>
            <person name="Nagy L.G."/>
            <person name="Martin F.M."/>
        </authorList>
    </citation>
    <scope>NUCLEOTIDE SEQUENCE</scope>
    <source>
        <strain evidence="5">Prilba</strain>
    </source>
</reference>
<feature type="region of interest" description="Disordered" evidence="4">
    <location>
        <begin position="467"/>
        <end position="495"/>
    </location>
</feature>
<dbReference type="Pfam" id="PF15458">
    <property type="entry name" value="NTR2"/>
    <property type="match status" value="1"/>
</dbReference>
<feature type="compositionally biased region" description="Polar residues" evidence="4">
    <location>
        <begin position="100"/>
        <end position="115"/>
    </location>
</feature>
<keyword evidence="2" id="KW-0539">Nucleus</keyword>
<feature type="region of interest" description="Disordered" evidence="4">
    <location>
        <begin position="1"/>
        <end position="151"/>
    </location>
</feature>
<gene>
    <name evidence="5" type="ORF">DFH94DRAFT_634248</name>
</gene>
<feature type="compositionally biased region" description="Basic and acidic residues" evidence="4">
    <location>
        <begin position="208"/>
        <end position="223"/>
    </location>
</feature>
<dbReference type="InterPro" id="IPR028211">
    <property type="entry name" value="Ntr2"/>
</dbReference>
<feature type="compositionally biased region" description="Low complexity" evidence="4">
    <location>
        <begin position="24"/>
        <end position="33"/>
    </location>
</feature>
<organism evidence="5 6">
    <name type="scientific">Russula ochroleuca</name>
    <dbReference type="NCBI Taxonomy" id="152965"/>
    <lineage>
        <taxon>Eukaryota</taxon>
        <taxon>Fungi</taxon>
        <taxon>Dikarya</taxon>
        <taxon>Basidiomycota</taxon>
        <taxon>Agaricomycotina</taxon>
        <taxon>Agaricomycetes</taxon>
        <taxon>Russulales</taxon>
        <taxon>Russulaceae</taxon>
        <taxon>Russula</taxon>
    </lineage>
</organism>
<evidence type="ECO:0000313" key="5">
    <source>
        <dbReference type="EMBL" id="KAF8478114.1"/>
    </source>
</evidence>
<dbReference type="PANTHER" id="PTHR12214">
    <property type="entry name" value="GC-RICH SEQUENCE DNA-BINDING FACTOR"/>
    <property type="match status" value="1"/>
</dbReference>
<dbReference type="Proteomes" id="UP000759537">
    <property type="component" value="Unassembled WGS sequence"/>
</dbReference>
<evidence type="ECO:0000256" key="1">
    <source>
        <dbReference type="ARBA" id="ARBA00004123"/>
    </source>
</evidence>
<name>A0A9P5T6K7_9AGAM</name>
<protein>
    <submittedName>
        <fullName evidence="5">Nineteen complex-related protein 2-domain-containing protein</fullName>
    </submittedName>
</protein>
<feature type="region of interest" description="Disordered" evidence="4">
    <location>
        <begin position="206"/>
        <end position="234"/>
    </location>
</feature>
<dbReference type="GO" id="GO:0071008">
    <property type="term" value="C:U2-type post-mRNA release spliceosomal complex"/>
    <property type="evidence" value="ECO:0007669"/>
    <property type="project" value="InterPro"/>
</dbReference>
<accession>A0A9P5T6K7</accession>
<dbReference type="InterPro" id="IPR012890">
    <property type="entry name" value="GCFC2-like"/>
</dbReference>
<feature type="compositionally biased region" description="Basic residues" evidence="4">
    <location>
        <begin position="467"/>
        <end position="477"/>
    </location>
</feature>
<dbReference type="AlphaFoldDB" id="A0A9P5T6K7"/>
<proteinExistence type="predicted"/>
<dbReference type="OrthoDB" id="429427at2759"/>
<comment type="caution">
    <text evidence="5">The sequence shown here is derived from an EMBL/GenBank/DDBJ whole genome shotgun (WGS) entry which is preliminary data.</text>
</comment>
<reference evidence="5" key="2">
    <citation type="journal article" date="2020" name="Nat. Commun.">
        <title>Large-scale genome sequencing of mycorrhizal fungi provides insights into the early evolution of symbiotic traits.</title>
        <authorList>
            <person name="Miyauchi S."/>
            <person name="Kiss E."/>
            <person name="Kuo A."/>
            <person name="Drula E."/>
            <person name="Kohler A."/>
            <person name="Sanchez-Garcia M."/>
            <person name="Morin E."/>
            <person name="Andreopoulos B."/>
            <person name="Barry K.W."/>
            <person name="Bonito G."/>
            <person name="Buee M."/>
            <person name="Carver A."/>
            <person name="Chen C."/>
            <person name="Cichocki N."/>
            <person name="Clum A."/>
            <person name="Culley D."/>
            <person name="Crous P.W."/>
            <person name="Fauchery L."/>
            <person name="Girlanda M."/>
            <person name="Hayes R.D."/>
            <person name="Keri Z."/>
            <person name="LaButti K."/>
            <person name="Lipzen A."/>
            <person name="Lombard V."/>
            <person name="Magnuson J."/>
            <person name="Maillard F."/>
            <person name="Murat C."/>
            <person name="Nolan M."/>
            <person name="Ohm R.A."/>
            <person name="Pangilinan J."/>
            <person name="Pereira M.F."/>
            <person name="Perotto S."/>
            <person name="Peter M."/>
            <person name="Pfister S."/>
            <person name="Riley R."/>
            <person name="Sitrit Y."/>
            <person name="Stielow J.B."/>
            <person name="Szollosi G."/>
            <person name="Zifcakova L."/>
            <person name="Stursova M."/>
            <person name="Spatafora J.W."/>
            <person name="Tedersoo L."/>
            <person name="Vaario L.M."/>
            <person name="Yamada A."/>
            <person name="Yan M."/>
            <person name="Wang P."/>
            <person name="Xu J."/>
            <person name="Bruns T."/>
            <person name="Baldrian P."/>
            <person name="Vilgalys R."/>
            <person name="Dunand C."/>
            <person name="Henrissat B."/>
            <person name="Grigoriev I.V."/>
            <person name="Hibbett D."/>
            <person name="Nagy L.G."/>
            <person name="Martin F.M."/>
        </authorList>
    </citation>
    <scope>NUCLEOTIDE SEQUENCE</scope>
    <source>
        <strain evidence="5">Prilba</strain>
    </source>
</reference>
<evidence type="ECO:0000256" key="3">
    <source>
        <dbReference type="SAM" id="Coils"/>
    </source>
</evidence>
<evidence type="ECO:0000256" key="4">
    <source>
        <dbReference type="SAM" id="MobiDB-lite"/>
    </source>
</evidence>